<dbReference type="RefSeq" id="WP_264246668.1">
    <property type="nucleotide sequence ID" value="NZ_CP107567.1"/>
</dbReference>
<evidence type="ECO:0000256" key="4">
    <source>
        <dbReference type="ARBA" id="ARBA00023136"/>
    </source>
</evidence>
<dbReference type="Pfam" id="PF05719">
    <property type="entry name" value="GPP34"/>
    <property type="match status" value="1"/>
</dbReference>
<organism evidence="5 6">
    <name type="scientific">Streptomyces peucetius</name>
    <dbReference type="NCBI Taxonomy" id="1950"/>
    <lineage>
        <taxon>Bacteria</taxon>
        <taxon>Bacillati</taxon>
        <taxon>Actinomycetota</taxon>
        <taxon>Actinomycetes</taxon>
        <taxon>Kitasatosporales</taxon>
        <taxon>Streptomycetaceae</taxon>
        <taxon>Streptomyces</taxon>
    </lineage>
</organism>
<reference evidence="5" key="1">
    <citation type="submission" date="2022-10" db="EMBL/GenBank/DDBJ databases">
        <title>Cytochrome P450 Catalyzes Benzene Ring Formation in the Biosynthesis of Trialkyl-Substituted Aromatic Polyketides.</title>
        <authorList>
            <person name="Zhao E."/>
            <person name="Ge H."/>
        </authorList>
    </citation>
    <scope>NUCLEOTIDE SEQUENCE</scope>
    <source>
        <strain evidence="5">NA0869</strain>
    </source>
</reference>
<keyword evidence="4" id="KW-0472">Membrane</keyword>
<proteinExistence type="predicted"/>
<dbReference type="PANTHER" id="PTHR12704">
    <property type="entry name" value="TRANS-GOLGI PROTEIN GMX33"/>
    <property type="match status" value="1"/>
</dbReference>
<dbReference type="PANTHER" id="PTHR12704:SF2">
    <property type="entry name" value="GOLGI PHOSPHOPROTEIN 3 HOMOLOG SAURON"/>
    <property type="match status" value="1"/>
</dbReference>
<keyword evidence="2" id="KW-0333">Golgi apparatus</keyword>
<dbReference type="InterPro" id="IPR008628">
    <property type="entry name" value="GPP34-like"/>
</dbReference>
<protein>
    <submittedName>
        <fullName evidence="5">GPP34 family phosphoprotein</fullName>
    </submittedName>
</protein>
<keyword evidence="6" id="KW-1185">Reference proteome</keyword>
<evidence type="ECO:0000313" key="5">
    <source>
        <dbReference type="EMBL" id="UYQ63947.1"/>
    </source>
</evidence>
<gene>
    <name evidence="5" type="ORF">OGH68_22420</name>
</gene>
<dbReference type="InterPro" id="IPR038261">
    <property type="entry name" value="GPP34-like_sf"/>
</dbReference>
<sequence length="221" mass="23635">MAVTLGEEIMLLSLDDESGAAKDRQSAGWAVAGGILLDLVLAGRVSVSDGRVRVTDQAPTGVALLDGRLEQLAAWAAQRSKPRKVTDWLTKDHSKAVGATIDSLRERGLVAEEQHRVLGLFPVRRYPEADGAAERELRERLASVVLHDAAPDDRTAGLVALIHSAKLHRLAFPDLPRKQVAPRMTAIADGQWAGESVREAIRNMQAAMVAVTVATTVAATG</sequence>
<evidence type="ECO:0000256" key="3">
    <source>
        <dbReference type="ARBA" id="ARBA00023121"/>
    </source>
</evidence>
<dbReference type="Proteomes" id="UP001163878">
    <property type="component" value="Chromosome"/>
</dbReference>
<keyword evidence="3" id="KW-0446">Lipid-binding</keyword>
<dbReference type="Gene3D" id="1.10.3630.10">
    <property type="entry name" value="yeast vps74-n-term truncation variant domain like"/>
    <property type="match status" value="1"/>
</dbReference>
<evidence type="ECO:0000256" key="1">
    <source>
        <dbReference type="ARBA" id="ARBA00004255"/>
    </source>
</evidence>
<name>A0ABY6IDM5_STRPE</name>
<evidence type="ECO:0000256" key="2">
    <source>
        <dbReference type="ARBA" id="ARBA00023034"/>
    </source>
</evidence>
<comment type="subcellular location">
    <subcellularLocation>
        <location evidence="1">Golgi apparatus membrane</location>
        <topology evidence="1">Peripheral membrane protein</topology>
        <orientation evidence="1">Cytoplasmic side</orientation>
    </subcellularLocation>
</comment>
<dbReference type="EMBL" id="CP107567">
    <property type="protein sequence ID" value="UYQ63947.1"/>
    <property type="molecule type" value="Genomic_DNA"/>
</dbReference>
<accession>A0ABY6IDM5</accession>
<evidence type="ECO:0000313" key="6">
    <source>
        <dbReference type="Proteomes" id="UP001163878"/>
    </source>
</evidence>